<dbReference type="Gene3D" id="3.40.50.1110">
    <property type="entry name" value="SGNH hydrolase"/>
    <property type="match status" value="1"/>
</dbReference>
<keyword evidence="1" id="KW-0472">Membrane</keyword>
<sequence length="300" mass="35369">MNKFFKKLGIFFLPIIIVVFFFEYNLSQIPTSYSVKKNYLEENISKIQILVLGSSHALNGINPEYFSKNTFNIANSSQSIYYDMKIFEKYVLKFKKLKKVIIPISYFSLEYNFSGPESWKEFFYKRVYGIDPEIIKKRFDIRNYSFLMLYGQIRAISYALKGFDVDLVMTMNKTGYVPVQEGIVKKINDMEAITLHESIMKKSNIDKNIEYLEKILTLARSVGIEPIFVTIPVSSSYYNNIDKEKYLEMQKNIKILSSKYNVKYFNYFFDERFTDVDFVNSDHLDAYGAEKFTKILEEVL</sequence>
<dbReference type="SUPFAM" id="SSF52266">
    <property type="entry name" value="SGNH hydrolase"/>
    <property type="match status" value="1"/>
</dbReference>
<evidence type="ECO:0000256" key="1">
    <source>
        <dbReference type="SAM" id="Phobius"/>
    </source>
</evidence>
<comment type="caution">
    <text evidence="2">The sequence shown here is derived from an EMBL/GenBank/DDBJ whole genome shotgun (WGS) entry which is preliminary data.</text>
</comment>
<evidence type="ECO:0000313" key="2">
    <source>
        <dbReference type="EMBL" id="OGZ89278.1"/>
    </source>
</evidence>
<keyword evidence="1" id="KW-0812">Transmembrane</keyword>
<dbReference type="InterPro" id="IPR036514">
    <property type="entry name" value="SGNH_hydro_sf"/>
</dbReference>
<protein>
    <recommendedName>
        <fullName evidence="4">SGNH hydrolase-type esterase domain-containing protein</fullName>
    </recommendedName>
</protein>
<feature type="transmembrane region" description="Helical" evidence="1">
    <location>
        <begin position="7"/>
        <end position="26"/>
    </location>
</feature>
<gene>
    <name evidence="2" type="ORF">A2561_02495</name>
</gene>
<dbReference type="Proteomes" id="UP000178935">
    <property type="component" value="Unassembled WGS sequence"/>
</dbReference>
<keyword evidence="1" id="KW-1133">Transmembrane helix</keyword>
<accession>A0A1G2JSN3</accession>
<reference evidence="2 3" key="1">
    <citation type="journal article" date="2016" name="Nat. Commun.">
        <title>Thousands of microbial genomes shed light on interconnected biogeochemical processes in an aquifer system.</title>
        <authorList>
            <person name="Anantharaman K."/>
            <person name="Brown C.T."/>
            <person name="Hug L.A."/>
            <person name="Sharon I."/>
            <person name="Castelle C.J."/>
            <person name="Probst A.J."/>
            <person name="Thomas B.C."/>
            <person name="Singh A."/>
            <person name="Wilkins M.J."/>
            <person name="Karaoz U."/>
            <person name="Brodie E.L."/>
            <person name="Williams K.H."/>
            <person name="Hubbard S.S."/>
            <person name="Banfield J.F."/>
        </authorList>
    </citation>
    <scope>NUCLEOTIDE SEQUENCE [LARGE SCALE GENOMIC DNA]</scope>
</reference>
<proteinExistence type="predicted"/>
<evidence type="ECO:0008006" key="4">
    <source>
        <dbReference type="Google" id="ProtNLM"/>
    </source>
</evidence>
<name>A0A1G2JSN3_9BACT</name>
<organism evidence="2 3">
    <name type="scientific">Candidatus Staskawiczbacteria bacterium RIFOXYD1_FULL_32_13</name>
    <dbReference type="NCBI Taxonomy" id="1802234"/>
    <lineage>
        <taxon>Bacteria</taxon>
        <taxon>Candidatus Staskawicziibacteriota</taxon>
    </lineage>
</organism>
<dbReference type="EMBL" id="MHPU01000008">
    <property type="protein sequence ID" value="OGZ89278.1"/>
    <property type="molecule type" value="Genomic_DNA"/>
</dbReference>
<dbReference type="AlphaFoldDB" id="A0A1G2JSN3"/>
<evidence type="ECO:0000313" key="3">
    <source>
        <dbReference type="Proteomes" id="UP000178935"/>
    </source>
</evidence>